<dbReference type="GO" id="GO:0016787">
    <property type="term" value="F:hydrolase activity"/>
    <property type="evidence" value="ECO:0007669"/>
    <property type="project" value="UniProtKB-KW"/>
</dbReference>
<proteinExistence type="predicted"/>
<sequence>MRPARPLPTRAPRPTAGRAGPAAATSAIRLPDGRRLGYADYGPADGRPVVYLHGAVGTSLSPDPRMLGVLHGRGIRLIAPSRPGFGTSDPLAGRRVPDWPTDLLALVDALGIGRFGLLAVSAGGPYALACAHQVPASRLHGTVVAGGIAPVVGPGAAVATTPALRLGRVLVRRPAAAHRWGDRLVGILHRHPGLLGTAVGVPASGADRRRLDAGERGQLVAAALAATRRGAGPFLADLRLVLQPWGFALESVRAPVVLVHGAQDATVPVAHAREIERRLPRGRLRLLADEGHYLLRARLADLLDELPA</sequence>
<dbReference type="InterPro" id="IPR000073">
    <property type="entry name" value="AB_hydrolase_1"/>
</dbReference>
<protein>
    <submittedName>
        <fullName evidence="3">Alpha/beta hydrolase</fullName>
    </submittedName>
</protein>
<dbReference type="PANTHER" id="PTHR43433:SF5">
    <property type="entry name" value="AB HYDROLASE-1 DOMAIN-CONTAINING PROTEIN"/>
    <property type="match status" value="1"/>
</dbReference>
<dbReference type="InterPro" id="IPR050471">
    <property type="entry name" value="AB_hydrolase"/>
</dbReference>
<dbReference type="SUPFAM" id="SSF53474">
    <property type="entry name" value="alpha/beta-Hydrolases"/>
    <property type="match status" value="1"/>
</dbReference>
<keyword evidence="4" id="KW-1185">Reference proteome</keyword>
<feature type="compositionally biased region" description="Pro residues" evidence="1">
    <location>
        <begin position="1"/>
        <end position="11"/>
    </location>
</feature>
<reference evidence="3 4" key="1">
    <citation type="submission" date="2023-11" db="EMBL/GenBank/DDBJ databases">
        <authorList>
            <person name="Xu M."/>
            <person name="Jiang T."/>
        </authorList>
    </citation>
    <scope>NUCLEOTIDE SEQUENCE [LARGE SCALE GENOMIC DNA]</scope>
    <source>
        <strain evidence="3 4">SD</strain>
    </source>
</reference>
<comment type="caution">
    <text evidence="3">The sequence shown here is derived from an EMBL/GenBank/DDBJ whole genome shotgun (WGS) entry which is preliminary data.</text>
</comment>
<evidence type="ECO:0000259" key="2">
    <source>
        <dbReference type="Pfam" id="PF00561"/>
    </source>
</evidence>
<organism evidence="3 4">
    <name type="scientific">Patulibacter brassicae</name>
    <dbReference type="NCBI Taxonomy" id="1705717"/>
    <lineage>
        <taxon>Bacteria</taxon>
        <taxon>Bacillati</taxon>
        <taxon>Actinomycetota</taxon>
        <taxon>Thermoleophilia</taxon>
        <taxon>Solirubrobacterales</taxon>
        <taxon>Patulibacteraceae</taxon>
        <taxon>Patulibacter</taxon>
    </lineage>
</organism>
<dbReference type="Proteomes" id="UP001277761">
    <property type="component" value="Unassembled WGS sequence"/>
</dbReference>
<dbReference type="RefSeq" id="WP_319955232.1">
    <property type="nucleotide sequence ID" value="NZ_JAXAVX010000010.1"/>
</dbReference>
<evidence type="ECO:0000313" key="3">
    <source>
        <dbReference type="EMBL" id="MDX8153080.1"/>
    </source>
</evidence>
<dbReference type="Pfam" id="PF00561">
    <property type="entry name" value="Abhydrolase_1"/>
    <property type="match status" value="1"/>
</dbReference>
<feature type="region of interest" description="Disordered" evidence="1">
    <location>
        <begin position="1"/>
        <end position="25"/>
    </location>
</feature>
<gene>
    <name evidence="3" type="ORF">SK069_15885</name>
</gene>
<evidence type="ECO:0000313" key="4">
    <source>
        <dbReference type="Proteomes" id="UP001277761"/>
    </source>
</evidence>
<dbReference type="Gene3D" id="3.40.50.1820">
    <property type="entry name" value="alpha/beta hydrolase"/>
    <property type="match status" value="1"/>
</dbReference>
<feature type="compositionally biased region" description="Low complexity" evidence="1">
    <location>
        <begin position="12"/>
        <end position="25"/>
    </location>
</feature>
<keyword evidence="3" id="KW-0378">Hydrolase</keyword>
<name>A0ABU4VQM2_9ACTN</name>
<dbReference type="EMBL" id="JAXAVX010000010">
    <property type="protein sequence ID" value="MDX8153080.1"/>
    <property type="molecule type" value="Genomic_DNA"/>
</dbReference>
<accession>A0ABU4VQM2</accession>
<dbReference type="PANTHER" id="PTHR43433">
    <property type="entry name" value="HYDROLASE, ALPHA/BETA FOLD FAMILY PROTEIN"/>
    <property type="match status" value="1"/>
</dbReference>
<feature type="domain" description="AB hydrolase-1" evidence="2">
    <location>
        <begin position="48"/>
        <end position="294"/>
    </location>
</feature>
<evidence type="ECO:0000256" key="1">
    <source>
        <dbReference type="SAM" id="MobiDB-lite"/>
    </source>
</evidence>
<dbReference type="InterPro" id="IPR029058">
    <property type="entry name" value="AB_hydrolase_fold"/>
</dbReference>